<evidence type="ECO:0000313" key="4">
    <source>
        <dbReference type="Proteomes" id="UP001597548"/>
    </source>
</evidence>
<comment type="caution">
    <text evidence="3">The sequence shown here is derived from an EMBL/GenBank/DDBJ whole genome shotgun (WGS) entry which is preliminary data.</text>
</comment>
<dbReference type="PANTHER" id="PTHR41252:SF1">
    <property type="entry name" value="BLR2505 PROTEIN"/>
    <property type="match status" value="1"/>
</dbReference>
<dbReference type="Gene3D" id="2.60.120.10">
    <property type="entry name" value="Jelly Rolls"/>
    <property type="match status" value="1"/>
</dbReference>
<feature type="transmembrane region" description="Helical" evidence="1">
    <location>
        <begin position="21"/>
        <end position="37"/>
    </location>
</feature>
<name>A0ABW5ZWH3_9FLAO</name>
<gene>
    <name evidence="3" type="ORF">ACFS29_17150</name>
</gene>
<keyword evidence="4" id="KW-1185">Reference proteome</keyword>
<dbReference type="Pfam" id="PF12680">
    <property type="entry name" value="SnoaL_2"/>
    <property type="match status" value="1"/>
</dbReference>
<protein>
    <submittedName>
        <fullName evidence="3">Nuclear transport factor 2 family protein</fullName>
    </submittedName>
</protein>
<proteinExistence type="predicted"/>
<dbReference type="RefSeq" id="WP_241738341.1">
    <property type="nucleotide sequence ID" value="NZ_JADILU010000006.1"/>
</dbReference>
<dbReference type="InterPro" id="IPR032710">
    <property type="entry name" value="NTF2-like_dom_sf"/>
</dbReference>
<dbReference type="Proteomes" id="UP001597548">
    <property type="component" value="Unassembled WGS sequence"/>
</dbReference>
<dbReference type="PANTHER" id="PTHR41252">
    <property type="entry name" value="BLR2505 PROTEIN"/>
    <property type="match status" value="1"/>
</dbReference>
<dbReference type="InterPro" id="IPR014710">
    <property type="entry name" value="RmlC-like_jellyroll"/>
</dbReference>
<reference evidence="4" key="1">
    <citation type="journal article" date="2019" name="Int. J. Syst. Evol. Microbiol.">
        <title>The Global Catalogue of Microorganisms (GCM) 10K type strain sequencing project: providing services to taxonomists for standard genome sequencing and annotation.</title>
        <authorList>
            <consortium name="The Broad Institute Genomics Platform"/>
            <consortium name="The Broad Institute Genome Sequencing Center for Infectious Disease"/>
            <person name="Wu L."/>
            <person name="Ma J."/>
        </authorList>
    </citation>
    <scope>NUCLEOTIDE SEQUENCE [LARGE SCALE GENOMIC DNA]</scope>
    <source>
        <strain evidence="4">KCTC 32514</strain>
    </source>
</reference>
<sequence length="303" mass="33971">MNFSNKNDKHKTKNRNSVSKVSQLIVTLILVFTINLVCLGQDKNTDYNIIYKTGNPADWPAELDAVVAAPNNHKILLENDQVRVLEVTLAPGEIENLHHHKWQSTLYIQEAGDFTDSDSEGNIIFDTRKLDEPLQMPFVMHKEPEAPHTVTNLSKTASIRLIRVEIKTPTTNQNVQIVDKLYKSLAKGDIPALLGTMDANIVWNEAEGNALAIGNPYIGPDAVLNGVFAKLPNDFENFRVENIVLTEMSKNQVLATLRYKATSVHNGKKLDAQAAHLWTVSNGKIIAFQQYIDTKQLDEMMKK</sequence>
<dbReference type="EMBL" id="JBHUOS010000014">
    <property type="protein sequence ID" value="MFD2917384.1"/>
    <property type="molecule type" value="Genomic_DNA"/>
</dbReference>
<accession>A0ABW5ZWH3</accession>
<evidence type="ECO:0000313" key="3">
    <source>
        <dbReference type="EMBL" id="MFD2917384.1"/>
    </source>
</evidence>
<evidence type="ECO:0000256" key="1">
    <source>
        <dbReference type="SAM" id="Phobius"/>
    </source>
</evidence>
<organism evidence="3 4">
    <name type="scientific">Psychroserpens luteus</name>
    <dbReference type="NCBI Taxonomy" id="1434066"/>
    <lineage>
        <taxon>Bacteria</taxon>
        <taxon>Pseudomonadati</taxon>
        <taxon>Bacteroidota</taxon>
        <taxon>Flavobacteriia</taxon>
        <taxon>Flavobacteriales</taxon>
        <taxon>Flavobacteriaceae</taxon>
        <taxon>Psychroserpens</taxon>
    </lineage>
</organism>
<evidence type="ECO:0000259" key="2">
    <source>
        <dbReference type="Pfam" id="PF12680"/>
    </source>
</evidence>
<keyword evidence="1" id="KW-1133">Transmembrane helix</keyword>
<keyword evidence="1" id="KW-0472">Membrane</keyword>
<dbReference type="SUPFAM" id="SSF54427">
    <property type="entry name" value="NTF2-like"/>
    <property type="match status" value="1"/>
</dbReference>
<dbReference type="Gene3D" id="3.10.450.50">
    <property type="match status" value="1"/>
</dbReference>
<feature type="domain" description="SnoaL-like" evidence="2">
    <location>
        <begin position="178"/>
        <end position="286"/>
    </location>
</feature>
<dbReference type="InterPro" id="IPR037401">
    <property type="entry name" value="SnoaL-like"/>
</dbReference>
<keyword evidence="1" id="KW-0812">Transmembrane</keyword>